<dbReference type="OrthoDB" id="1394818at2759"/>
<evidence type="ECO:0000313" key="2">
    <source>
        <dbReference type="Proteomes" id="UP000281553"/>
    </source>
</evidence>
<name>A0A3P7MCJ7_DIBLA</name>
<accession>A0A3P7MCJ7</accession>
<gene>
    <name evidence="1" type="ORF">DILT_LOCUS13793</name>
</gene>
<evidence type="ECO:0000313" key="1">
    <source>
        <dbReference type="EMBL" id="VDN21267.1"/>
    </source>
</evidence>
<proteinExistence type="predicted"/>
<reference evidence="1 2" key="1">
    <citation type="submission" date="2018-11" db="EMBL/GenBank/DDBJ databases">
        <authorList>
            <consortium name="Pathogen Informatics"/>
        </authorList>
    </citation>
    <scope>NUCLEOTIDE SEQUENCE [LARGE SCALE GENOMIC DNA]</scope>
</reference>
<keyword evidence="2" id="KW-1185">Reference proteome</keyword>
<organism evidence="1 2">
    <name type="scientific">Dibothriocephalus latus</name>
    <name type="common">Fish tapeworm</name>
    <name type="synonym">Diphyllobothrium latum</name>
    <dbReference type="NCBI Taxonomy" id="60516"/>
    <lineage>
        <taxon>Eukaryota</taxon>
        <taxon>Metazoa</taxon>
        <taxon>Spiralia</taxon>
        <taxon>Lophotrochozoa</taxon>
        <taxon>Platyhelminthes</taxon>
        <taxon>Cestoda</taxon>
        <taxon>Eucestoda</taxon>
        <taxon>Diphyllobothriidea</taxon>
        <taxon>Diphyllobothriidae</taxon>
        <taxon>Dibothriocephalus</taxon>
    </lineage>
</organism>
<dbReference type="AlphaFoldDB" id="A0A3P7MCJ7"/>
<protein>
    <submittedName>
        <fullName evidence="1">Uncharacterized protein</fullName>
    </submittedName>
</protein>
<dbReference type="Proteomes" id="UP000281553">
    <property type="component" value="Unassembled WGS sequence"/>
</dbReference>
<dbReference type="EMBL" id="UYRU01071646">
    <property type="protein sequence ID" value="VDN21267.1"/>
    <property type="molecule type" value="Genomic_DNA"/>
</dbReference>
<sequence length="95" mass="10932">MNYLIKNLRQLIDTDDPAHPGKKRLKLQGKNLTKVPIELSHLTDLEVLVMSPEREACLFYRLSEIPIWIGGSASHDHLTLKFLCIFSLSMRQKCL</sequence>